<dbReference type="InterPro" id="IPR035926">
    <property type="entry name" value="NusB-like_sf"/>
</dbReference>
<evidence type="ECO:0000256" key="9">
    <source>
        <dbReference type="ARBA" id="ARBA00022691"/>
    </source>
</evidence>
<evidence type="ECO:0000313" key="17">
    <source>
        <dbReference type="Proteomes" id="UP000254060"/>
    </source>
</evidence>
<dbReference type="PANTHER" id="PTHR22807">
    <property type="entry name" value="NOP2 YEAST -RELATED NOL1/NOP2/FMU SUN DOMAIN-CONTAINING"/>
    <property type="match status" value="1"/>
</dbReference>
<evidence type="ECO:0000256" key="4">
    <source>
        <dbReference type="ARBA" id="ARBA00012140"/>
    </source>
</evidence>
<dbReference type="EMBL" id="UGGP01000001">
    <property type="protein sequence ID" value="STO08515.1"/>
    <property type="molecule type" value="Genomic_DNA"/>
</dbReference>
<feature type="binding site" evidence="14">
    <location>
        <position position="324"/>
    </location>
    <ligand>
        <name>S-adenosyl-L-methionine</name>
        <dbReference type="ChEBI" id="CHEBI:59789"/>
    </ligand>
</feature>
<evidence type="ECO:0000256" key="1">
    <source>
        <dbReference type="ARBA" id="ARBA00002724"/>
    </source>
</evidence>
<keyword evidence="5" id="KW-0963">Cytoplasm</keyword>
<dbReference type="GO" id="GO:0005737">
    <property type="term" value="C:cytoplasm"/>
    <property type="evidence" value="ECO:0007669"/>
    <property type="project" value="UniProtKB-SubCell"/>
</dbReference>
<comment type="similarity">
    <text evidence="3 14">Belongs to the class I-like SAM-binding methyltransferase superfamily. RsmB/NOP family.</text>
</comment>
<comment type="catalytic activity">
    <reaction evidence="13">
        <text>cytidine(967) in 16S rRNA + S-adenosyl-L-methionine = 5-methylcytidine(967) in 16S rRNA + S-adenosyl-L-homocysteine + H(+)</text>
        <dbReference type="Rhea" id="RHEA:42748"/>
        <dbReference type="Rhea" id="RHEA-COMP:10219"/>
        <dbReference type="Rhea" id="RHEA-COMP:10220"/>
        <dbReference type="ChEBI" id="CHEBI:15378"/>
        <dbReference type="ChEBI" id="CHEBI:57856"/>
        <dbReference type="ChEBI" id="CHEBI:59789"/>
        <dbReference type="ChEBI" id="CHEBI:74483"/>
        <dbReference type="ChEBI" id="CHEBI:82748"/>
        <dbReference type="EC" id="2.1.1.176"/>
    </reaction>
</comment>
<sequence length="442" mass="48663">MNVRHAALETLIKIEQGGAYSTIAVNELLNQKKLATKDVGLYTELVYGTLGRKRTLDYILEKRIHNPRKLDRFVLPLLRMSVYQLFYLDKVPDRAVLHEAVEIAKRMGHSGTGKFVNGVLRNVIRDGFPDLSGLPDAERIAVEHSHPDWLVADWIETYGVEATEAMCKLNNEPAPVTVRVNRKRASVAEMIERLADVGVVAIPSVLSADGLVIESGNVHQTSFIDIGLLSIQDESSMIVADALDAEASSHVLDACAAPGGKAMHTAERMDGGTLVALDLHPHKAKLIERQAKRLHIDGVTALALDARGAGDKFEPESFDRILLDVPCSGLGVIRRKPDIKWTKEKAALAGLPKVQREIIDAVLPLLKRGGTLVYSTCTIDPSENEEQADYILSNGLTWDETLRDRLPEVLRPMVSSDRAELKLLPTTFGTDGFYIAAFKKEV</sequence>
<evidence type="ECO:0000256" key="13">
    <source>
        <dbReference type="ARBA" id="ARBA00047283"/>
    </source>
</evidence>
<keyword evidence="10 14" id="KW-0694">RNA-binding</keyword>
<evidence type="ECO:0000313" key="16">
    <source>
        <dbReference type="EMBL" id="STO08515.1"/>
    </source>
</evidence>
<dbReference type="InterPro" id="IPR049560">
    <property type="entry name" value="MeTrfase_RsmB-F_NOP2_cat"/>
</dbReference>
<dbReference type="NCBIfam" id="TIGR00563">
    <property type="entry name" value="rsmB"/>
    <property type="match status" value="1"/>
</dbReference>
<dbReference type="GO" id="GO:0008649">
    <property type="term" value="F:rRNA methyltransferase activity"/>
    <property type="evidence" value="ECO:0007669"/>
    <property type="project" value="InterPro"/>
</dbReference>
<evidence type="ECO:0000256" key="14">
    <source>
        <dbReference type="PROSITE-ProRule" id="PRU01023"/>
    </source>
</evidence>
<dbReference type="STRING" id="1397694.GCA_000702585_02381"/>
<dbReference type="FunFam" id="1.10.940.10:FF:000006">
    <property type="entry name" value="16S rRNA (Cytosine(967)-C(5))-methyltransferase RsmB"/>
    <property type="match status" value="1"/>
</dbReference>
<dbReference type="AlphaFoldDB" id="A0A377FVR2"/>
<keyword evidence="6" id="KW-0698">rRNA processing</keyword>
<feature type="binding site" evidence="14">
    <location>
        <begin position="255"/>
        <end position="261"/>
    </location>
    <ligand>
        <name>S-adenosyl-L-methionine</name>
        <dbReference type="ChEBI" id="CHEBI:59789"/>
    </ligand>
</feature>
<dbReference type="GO" id="GO:0006355">
    <property type="term" value="P:regulation of DNA-templated transcription"/>
    <property type="evidence" value="ECO:0007669"/>
    <property type="project" value="InterPro"/>
</dbReference>
<feature type="binding site" evidence="14">
    <location>
        <position position="278"/>
    </location>
    <ligand>
        <name>S-adenosyl-L-methionine</name>
        <dbReference type="ChEBI" id="CHEBI:59789"/>
    </ligand>
</feature>
<feature type="active site" description="Nucleophile" evidence="14">
    <location>
        <position position="377"/>
    </location>
</feature>
<dbReference type="EC" id="2.1.1.176" evidence="4"/>
<dbReference type="InterPro" id="IPR018314">
    <property type="entry name" value="RsmB/NOL1/NOP2-like_CS"/>
</dbReference>
<dbReference type="FunFam" id="3.40.50.150:FF:000022">
    <property type="entry name" value="Ribosomal RNA small subunit methyltransferase B"/>
    <property type="match status" value="1"/>
</dbReference>
<dbReference type="CDD" id="cd02440">
    <property type="entry name" value="AdoMet_MTases"/>
    <property type="match status" value="1"/>
</dbReference>
<evidence type="ECO:0000259" key="15">
    <source>
        <dbReference type="PROSITE" id="PS51686"/>
    </source>
</evidence>
<dbReference type="SUPFAM" id="SSF53335">
    <property type="entry name" value="S-adenosyl-L-methionine-dependent methyltransferases"/>
    <property type="match status" value="1"/>
</dbReference>
<dbReference type="Gene3D" id="3.40.50.150">
    <property type="entry name" value="Vaccinia Virus protein VP39"/>
    <property type="match status" value="1"/>
</dbReference>
<proteinExistence type="inferred from homology"/>
<dbReference type="PROSITE" id="PS51686">
    <property type="entry name" value="SAM_MT_RSMB_NOP"/>
    <property type="match status" value="1"/>
</dbReference>
<evidence type="ECO:0000256" key="3">
    <source>
        <dbReference type="ARBA" id="ARBA00007494"/>
    </source>
</evidence>
<dbReference type="PROSITE" id="PS01153">
    <property type="entry name" value="NOL1_NOP2_SUN"/>
    <property type="match status" value="1"/>
</dbReference>
<dbReference type="InterPro" id="IPR006027">
    <property type="entry name" value="NusB_RsmB_TIM44"/>
</dbReference>
<evidence type="ECO:0000256" key="7">
    <source>
        <dbReference type="ARBA" id="ARBA00022603"/>
    </source>
</evidence>
<keyword evidence="7 14" id="KW-0489">Methyltransferase</keyword>
<evidence type="ECO:0000256" key="5">
    <source>
        <dbReference type="ARBA" id="ARBA00022490"/>
    </source>
</evidence>
<dbReference type="Pfam" id="PF22458">
    <property type="entry name" value="RsmF-B_ferredox"/>
    <property type="match status" value="1"/>
</dbReference>
<organism evidence="16 17">
    <name type="scientific">Exiguobacterium aurantiacum</name>
    <dbReference type="NCBI Taxonomy" id="33987"/>
    <lineage>
        <taxon>Bacteria</taxon>
        <taxon>Bacillati</taxon>
        <taxon>Bacillota</taxon>
        <taxon>Bacilli</taxon>
        <taxon>Bacillales</taxon>
        <taxon>Bacillales Family XII. Incertae Sedis</taxon>
        <taxon>Exiguobacterium</taxon>
    </lineage>
</organism>
<feature type="domain" description="SAM-dependent MTase RsmB/NOP-type" evidence="15">
    <location>
        <begin position="166"/>
        <end position="441"/>
    </location>
</feature>
<dbReference type="RefSeq" id="WP_024370057.1">
    <property type="nucleotide sequence ID" value="NZ_UGGP01000001.1"/>
</dbReference>
<keyword evidence="8 14" id="KW-0808">Transferase</keyword>
<name>A0A377FVR2_9BACL</name>
<dbReference type="InterPro" id="IPR004573">
    <property type="entry name" value="rRNA_ssu_MeTfrase_B"/>
</dbReference>
<evidence type="ECO:0000256" key="8">
    <source>
        <dbReference type="ARBA" id="ARBA00022679"/>
    </source>
</evidence>
<evidence type="ECO:0000256" key="6">
    <source>
        <dbReference type="ARBA" id="ARBA00022552"/>
    </source>
</evidence>
<evidence type="ECO:0000256" key="12">
    <source>
        <dbReference type="ARBA" id="ARBA00031088"/>
    </source>
</evidence>
<comment type="function">
    <text evidence="1">Specifically methylates the cytosine at position 967 (m5C967) of 16S rRNA.</text>
</comment>
<accession>A0A377FVR2</accession>
<dbReference type="SMR" id="A0A377FVR2"/>
<dbReference type="OrthoDB" id="9810297at2"/>
<dbReference type="PANTHER" id="PTHR22807:SF53">
    <property type="entry name" value="RIBOSOMAL RNA SMALL SUBUNIT METHYLTRANSFERASE B-RELATED"/>
    <property type="match status" value="1"/>
</dbReference>
<keyword evidence="9 14" id="KW-0949">S-adenosyl-L-methionine</keyword>
<dbReference type="NCBIfam" id="NF011494">
    <property type="entry name" value="PRK14902.1"/>
    <property type="match status" value="1"/>
</dbReference>
<evidence type="ECO:0000256" key="11">
    <source>
        <dbReference type="ARBA" id="ARBA00030399"/>
    </source>
</evidence>
<dbReference type="Gene3D" id="1.10.940.10">
    <property type="entry name" value="NusB-like"/>
    <property type="match status" value="1"/>
</dbReference>
<dbReference type="PRINTS" id="PR02008">
    <property type="entry name" value="RCMTFAMILY"/>
</dbReference>
<reference evidence="16 17" key="1">
    <citation type="submission" date="2018-06" db="EMBL/GenBank/DDBJ databases">
        <authorList>
            <consortium name="Pathogen Informatics"/>
            <person name="Doyle S."/>
        </authorList>
    </citation>
    <scope>NUCLEOTIDE SEQUENCE [LARGE SCALE GENOMIC DNA]</scope>
    <source>
        <strain evidence="16 17">NCTC13163</strain>
    </source>
</reference>
<dbReference type="InterPro" id="IPR029063">
    <property type="entry name" value="SAM-dependent_MTases_sf"/>
</dbReference>
<dbReference type="Gene3D" id="3.30.70.1170">
    <property type="entry name" value="Sun protein, domain 3"/>
    <property type="match status" value="1"/>
</dbReference>
<protein>
    <recommendedName>
        <fullName evidence="4">16S rRNA (cytosine(967)-C(5))-methyltransferase</fullName>
        <ecNumber evidence="4">2.1.1.176</ecNumber>
    </recommendedName>
    <alternativeName>
        <fullName evidence="11">16S rRNA m5C967 methyltransferase</fullName>
    </alternativeName>
    <alternativeName>
        <fullName evidence="12">rRNA (cytosine-C(5)-)-methyltransferase RsmB</fullName>
    </alternativeName>
</protein>
<evidence type="ECO:0000256" key="10">
    <source>
        <dbReference type="ARBA" id="ARBA00022884"/>
    </source>
</evidence>
<dbReference type="GO" id="GO:0003723">
    <property type="term" value="F:RNA binding"/>
    <property type="evidence" value="ECO:0007669"/>
    <property type="project" value="UniProtKB-UniRule"/>
</dbReference>
<comment type="subcellular location">
    <subcellularLocation>
        <location evidence="2">Cytoplasm</location>
    </subcellularLocation>
</comment>
<gene>
    <name evidence="16" type="primary">rsmB</name>
    <name evidence="16" type="ORF">NCTC13163_01887</name>
</gene>
<evidence type="ECO:0000256" key="2">
    <source>
        <dbReference type="ARBA" id="ARBA00004496"/>
    </source>
</evidence>
<feature type="binding site" evidence="14">
    <location>
        <position position="305"/>
    </location>
    <ligand>
        <name>S-adenosyl-L-methionine</name>
        <dbReference type="ChEBI" id="CHEBI:59789"/>
    </ligand>
</feature>
<dbReference type="InterPro" id="IPR001678">
    <property type="entry name" value="MeTrfase_RsmB-F_NOP2_dom"/>
</dbReference>
<dbReference type="Pfam" id="PF01189">
    <property type="entry name" value="Methyltr_RsmB-F"/>
    <property type="match status" value="1"/>
</dbReference>
<dbReference type="InterPro" id="IPR054728">
    <property type="entry name" value="RsmB-like_ferredoxin"/>
</dbReference>
<dbReference type="Proteomes" id="UP000254060">
    <property type="component" value="Unassembled WGS sequence"/>
</dbReference>
<dbReference type="SUPFAM" id="SSF48013">
    <property type="entry name" value="NusB-like"/>
    <property type="match status" value="1"/>
</dbReference>
<dbReference type="InterPro" id="IPR023267">
    <property type="entry name" value="RCMT"/>
</dbReference>
<dbReference type="Pfam" id="PF01029">
    <property type="entry name" value="NusB"/>
    <property type="match status" value="1"/>
</dbReference>